<accession>A0A0A9CUC6</accession>
<evidence type="ECO:0000256" key="4">
    <source>
        <dbReference type="ARBA" id="ARBA00031552"/>
    </source>
</evidence>
<evidence type="ECO:0000256" key="1">
    <source>
        <dbReference type="ARBA" id="ARBA00012089"/>
    </source>
</evidence>
<dbReference type="CDD" id="cd01994">
    <property type="entry name" value="AANH_PF0828-like"/>
    <property type="match status" value="1"/>
</dbReference>
<dbReference type="PANTHER" id="PTHR12196:SF2">
    <property type="entry name" value="DIPHTHINE--AMMONIA LIGASE"/>
    <property type="match status" value="1"/>
</dbReference>
<dbReference type="FunFam" id="3.40.50.620:FF:000069">
    <property type="entry name" value="diphthine--ammonia ligase"/>
    <property type="match status" value="1"/>
</dbReference>
<proteinExistence type="predicted"/>
<dbReference type="EC" id="6.3.1.14" evidence="1"/>
<reference evidence="7" key="1">
    <citation type="submission" date="2014-09" db="EMBL/GenBank/DDBJ databases">
        <authorList>
            <person name="Magalhaes I.L.F."/>
            <person name="Oliveira U."/>
            <person name="Santos F.R."/>
            <person name="Vidigal T.H.D.A."/>
            <person name="Brescovit A.D."/>
            <person name="Santos A.J."/>
        </authorList>
    </citation>
    <scope>NUCLEOTIDE SEQUENCE</scope>
    <source>
        <tissue evidence="7">Shoot tissue taken approximately 20 cm above the soil surface</tissue>
    </source>
</reference>
<reference evidence="7" key="2">
    <citation type="journal article" date="2015" name="Data Brief">
        <title>Shoot transcriptome of the giant reed, Arundo donax.</title>
        <authorList>
            <person name="Barrero R.A."/>
            <person name="Guerrero F.D."/>
            <person name="Moolhuijzen P."/>
            <person name="Goolsby J.A."/>
            <person name="Tidwell J."/>
            <person name="Bellgard S.E."/>
            <person name="Bellgard M.I."/>
        </authorList>
    </citation>
    <scope>NUCLEOTIDE SEQUENCE</scope>
    <source>
        <tissue evidence="7">Shoot tissue taken approximately 20 cm above the soil surface</tissue>
    </source>
</reference>
<name>A0A0A9CUC6_ARUDO</name>
<dbReference type="GO" id="GO:0017183">
    <property type="term" value="P:protein histidyl modification to diphthamide"/>
    <property type="evidence" value="ECO:0007669"/>
    <property type="project" value="TreeGrafter"/>
</dbReference>
<protein>
    <recommendedName>
        <fullName evidence="2">Diphthine--ammonia ligase</fullName>
        <ecNumber evidence="1">6.3.1.14</ecNumber>
    </recommendedName>
    <alternativeName>
        <fullName evidence="3">Diphthamide synthase</fullName>
    </alternativeName>
    <alternativeName>
        <fullName evidence="4">Diphthamide synthetase</fullName>
    </alternativeName>
</protein>
<dbReference type="GO" id="GO:0017178">
    <property type="term" value="F:diphthine-ammonia ligase activity"/>
    <property type="evidence" value="ECO:0007669"/>
    <property type="project" value="UniProtKB-EC"/>
</dbReference>
<organism evidence="7">
    <name type="scientific">Arundo donax</name>
    <name type="common">Giant reed</name>
    <name type="synonym">Donax arundinaceus</name>
    <dbReference type="NCBI Taxonomy" id="35708"/>
    <lineage>
        <taxon>Eukaryota</taxon>
        <taxon>Viridiplantae</taxon>
        <taxon>Streptophyta</taxon>
        <taxon>Embryophyta</taxon>
        <taxon>Tracheophyta</taxon>
        <taxon>Spermatophyta</taxon>
        <taxon>Magnoliopsida</taxon>
        <taxon>Liliopsida</taxon>
        <taxon>Poales</taxon>
        <taxon>Poaceae</taxon>
        <taxon>PACMAD clade</taxon>
        <taxon>Arundinoideae</taxon>
        <taxon>Arundineae</taxon>
        <taxon>Arundo</taxon>
    </lineage>
</organism>
<evidence type="ECO:0000256" key="3">
    <source>
        <dbReference type="ARBA" id="ARBA00029814"/>
    </source>
</evidence>
<feature type="domain" description="Diphthamide synthase" evidence="6">
    <location>
        <begin position="1"/>
        <end position="155"/>
    </location>
</feature>
<evidence type="ECO:0000313" key="7">
    <source>
        <dbReference type="EMBL" id="JAD75082.1"/>
    </source>
</evidence>
<dbReference type="InterPro" id="IPR014729">
    <property type="entry name" value="Rossmann-like_a/b/a_fold"/>
</dbReference>
<dbReference type="Gene3D" id="3.40.50.620">
    <property type="entry name" value="HUPs"/>
    <property type="match status" value="1"/>
</dbReference>
<evidence type="ECO:0000256" key="5">
    <source>
        <dbReference type="ARBA" id="ARBA00048108"/>
    </source>
</evidence>
<dbReference type="Pfam" id="PF01902">
    <property type="entry name" value="Diphthami_syn_2"/>
    <property type="match status" value="1"/>
</dbReference>
<dbReference type="EMBL" id="GBRH01222813">
    <property type="protein sequence ID" value="JAD75082.1"/>
    <property type="molecule type" value="Transcribed_RNA"/>
</dbReference>
<evidence type="ECO:0000259" key="6">
    <source>
        <dbReference type="Pfam" id="PF01902"/>
    </source>
</evidence>
<sequence>MEVVALVSGGKDSCFAMMRCLDYGHKVVALANLIPLDDAVDELDSYMYQTVGHQIVVSYAKCMGLPLFRRRIRGSTREQGLNYNVTAGDEVEDMFALLSEVKRQIPSISAVSSGAIASDYQRLRVESVCSRLGLVSLAYLWKQDQTLLLEEMVQNLSYFSLFNCLNQHTKKDSLTL</sequence>
<dbReference type="InterPro" id="IPR002761">
    <property type="entry name" value="Diphthami_syn_dom"/>
</dbReference>
<dbReference type="NCBIfam" id="TIGR00290">
    <property type="entry name" value="MJ0570_dom"/>
    <property type="match status" value="1"/>
</dbReference>
<dbReference type="InterPro" id="IPR030662">
    <property type="entry name" value="DPH6/MJ0570"/>
</dbReference>
<comment type="catalytic activity">
    <reaction evidence="5">
        <text>diphthine-[translation elongation factor 2] + NH4(+) + ATP = diphthamide-[translation elongation factor 2] + AMP + diphosphate + H(+)</text>
        <dbReference type="Rhea" id="RHEA:19753"/>
        <dbReference type="Rhea" id="RHEA-COMP:10172"/>
        <dbReference type="Rhea" id="RHEA-COMP:10174"/>
        <dbReference type="ChEBI" id="CHEBI:15378"/>
        <dbReference type="ChEBI" id="CHEBI:16692"/>
        <dbReference type="ChEBI" id="CHEBI:28938"/>
        <dbReference type="ChEBI" id="CHEBI:30616"/>
        <dbReference type="ChEBI" id="CHEBI:33019"/>
        <dbReference type="ChEBI" id="CHEBI:82696"/>
        <dbReference type="ChEBI" id="CHEBI:456215"/>
        <dbReference type="EC" id="6.3.1.14"/>
    </reaction>
</comment>
<dbReference type="AlphaFoldDB" id="A0A0A9CUC6"/>
<dbReference type="SUPFAM" id="SSF52402">
    <property type="entry name" value="Adenine nucleotide alpha hydrolases-like"/>
    <property type="match status" value="1"/>
</dbReference>
<evidence type="ECO:0000256" key="2">
    <source>
        <dbReference type="ARBA" id="ARBA00018426"/>
    </source>
</evidence>
<dbReference type="PANTHER" id="PTHR12196">
    <property type="entry name" value="DOMAIN OF UNKNOWN FUNCTION 71 DUF71 -CONTAINING PROTEIN"/>
    <property type="match status" value="1"/>
</dbReference>